<keyword evidence="5" id="KW-0067">ATP-binding</keyword>
<protein>
    <submittedName>
        <fullName evidence="7">Glycerol kinase</fullName>
        <ecNumber evidence="7">2.7.1.30</ecNumber>
    </submittedName>
</protein>
<keyword evidence="2 7" id="KW-0808">Transferase</keyword>
<evidence type="ECO:0000259" key="6">
    <source>
        <dbReference type="Pfam" id="PF02782"/>
    </source>
</evidence>
<comment type="similarity">
    <text evidence="1">Belongs to the FGGY kinase family.</text>
</comment>
<gene>
    <name evidence="7" type="primary">glpK_17</name>
    <name evidence="7" type="ORF">SDC9_105527</name>
</gene>
<dbReference type="EMBL" id="VSSQ01016906">
    <property type="protein sequence ID" value="MPM58694.1"/>
    <property type="molecule type" value="Genomic_DNA"/>
</dbReference>
<evidence type="ECO:0000313" key="7">
    <source>
        <dbReference type="EMBL" id="MPM58694.1"/>
    </source>
</evidence>
<dbReference type="SUPFAM" id="SSF53067">
    <property type="entry name" value="Actin-like ATPase domain"/>
    <property type="match status" value="1"/>
</dbReference>
<dbReference type="PANTHER" id="PTHR10196:SF69">
    <property type="entry name" value="GLYCEROL KINASE"/>
    <property type="match status" value="1"/>
</dbReference>
<keyword evidence="4 7" id="KW-0418">Kinase</keyword>
<evidence type="ECO:0000256" key="2">
    <source>
        <dbReference type="ARBA" id="ARBA00022679"/>
    </source>
</evidence>
<dbReference type="Pfam" id="PF02782">
    <property type="entry name" value="FGGY_C"/>
    <property type="match status" value="1"/>
</dbReference>
<dbReference type="InterPro" id="IPR043129">
    <property type="entry name" value="ATPase_NBD"/>
</dbReference>
<feature type="domain" description="Carbohydrate kinase FGGY C-terminal" evidence="6">
    <location>
        <begin position="6"/>
        <end position="127"/>
    </location>
</feature>
<dbReference type="InterPro" id="IPR018485">
    <property type="entry name" value="FGGY_C"/>
</dbReference>
<proteinExistence type="inferred from homology"/>
<evidence type="ECO:0000256" key="5">
    <source>
        <dbReference type="ARBA" id="ARBA00022840"/>
    </source>
</evidence>
<evidence type="ECO:0000256" key="4">
    <source>
        <dbReference type="ARBA" id="ARBA00022777"/>
    </source>
</evidence>
<comment type="caution">
    <text evidence="7">The sequence shown here is derived from an EMBL/GenBank/DDBJ whole genome shotgun (WGS) entry which is preliminary data.</text>
</comment>
<dbReference type="GO" id="GO:0005524">
    <property type="term" value="F:ATP binding"/>
    <property type="evidence" value="ECO:0007669"/>
    <property type="project" value="UniProtKB-KW"/>
</dbReference>
<dbReference type="EC" id="2.7.1.30" evidence="7"/>
<accession>A0A645BAI3</accession>
<dbReference type="AlphaFoldDB" id="A0A645BAI3"/>
<dbReference type="GO" id="GO:0004370">
    <property type="term" value="F:glycerol kinase activity"/>
    <property type="evidence" value="ECO:0007669"/>
    <property type="project" value="UniProtKB-EC"/>
</dbReference>
<evidence type="ECO:0000256" key="1">
    <source>
        <dbReference type="ARBA" id="ARBA00009156"/>
    </source>
</evidence>
<dbReference type="GO" id="GO:0019563">
    <property type="term" value="P:glycerol catabolic process"/>
    <property type="evidence" value="ECO:0007669"/>
    <property type="project" value="TreeGrafter"/>
</dbReference>
<dbReference type="GO" id="GO:0005829">
    <property type="term" value="C:cytosol"/>
    <property type="evidence" value="ECO:0007669"/>
    <property type="project" value="TreeGrafter"/>
</dbReference>
<keyword evidence="3" id="KW-0547">Nucleotide-binding</keyword>
<name>A0A645BAI3_9ZZZZ</name>
<sequence length="178" mass="19765">MSNPQELDKLASSVPDCGGVYIVPAFSGLFAPYWRSDARGVIAGLTGFATRAHLSRAILEATAFQAHDIFKGMEEDSGIKMTTLKVDGGLTNSTPLMEFQADLLGIPVIRPKVVETTALGAAYAAGLSVGIWKDLDQLSAYWQEEKRWEPKMDDEVRQQKIRFWKKAVNRTLDWVTEE</sequence>
<organism evidence="7">
    <name type="scientific">bioreactor metagenome</name>
    <dbReference type="NCBI Taxonomy" id="1076179"/>
    <lineage>
        <taxon>unclassified sequences</taxon>
        <taxon>metagenomes</taxon>
        <taxon>ecological metagenomes</taxon>
    </lineage>
</organism>
<dbReference type="InterPro" id="IPR018483">
    <property type="entry name" value="Carb_kinase_FGGY_CS"/>
</dbReference>
<dbReference type="PANTHER" id="PTHR10196">
    <property type="entry name" value="SUGAR KINASE"/>
    <property type="match status" value="1"/>
</dbReference>
<reference evidence="7" key="1">
    <citation type="submission" date="2019-08" db="EMBL/GenBank/DDBJ databases">
        <authorList>
            <person name="Kucharzyk K."/>
            <person name="Murdoch R.W."/>
            <person name="Higgins S."/>
            <person name="Loffler F."/>
        </authorList>
    </citation>
    <scope>NUCLEOTIDE SEQUENCE</scope>
</reference>
<evidence type="ECO:0000256" key="3">
    <source>
        <dbReference type="ARBA" id="ARBA00022741"/>
    </source>
</evidence>
<dbReference type="PROSITE" id="PS00445">
    <property type="entry name" value="FGGY_KINASES_2"/>
    <property type="match status" value="1"/>
</dbReference>
<dbReference type="Gene3D" id="3.30.420.40">
    <property type="match status" value="1"/>
</dbReference>